<comment type="caution">
    <text evidence="1">The sequence shown here is derived from an EMBL/GenBank/DDBJ whole genome shotgun (WGS) entry which is preliminary data.</text>
</comment>
<dbReference type="RefSeq" id="WP_180212588.1">
    <property type="nucleotide sequence ID" value="NZ_BOQX01000010.1"/>
</dbReference>
<accession>A0AAW6T821</accession>
<sequence>MNKRYQNEIEKIKDKIMSTSQAANLWGVHQDTIKRLCRTGKVAAIKLDTDDPKSPYLILRNQPSPINKDRI</sequence>
<evidence type="ECO:0000313" key="2">
    <source>
        <dbReference type="Proteomes" id="UP001159179"/>
    </source>
</evidence>
<name>A0AAW6T821_9BACI</name>
<gene>
    <name evidence="1" type="ORF">P5X88_26475</name>
</gene>
<evidence type="ECO:0000313" key="1">
    <source>
        <dbReference type="EMBL" id="MDH5164481.1"/>
    </source>
</evidence>
<proteinExistence type="predicted"/>
<organism evidence="1 2">
    <name type="scientific">Heyndrickxia oleronia</name>
    <dbReference type="NCBI Taxonomy" id="38875"/>
    <lineage>
        <taxon>Bacteria</taxon>
        <taxon>Bacillati</taxon>
        <taxon>Bacillota</taxon>
        <taxon>Bacilli</taxon>
        <taxon>Bacillales</taxon>
        <taxon>Bacillaceae</taxon>
        <taxon>Heyndrickxia</taxon>
    </lineage>
</organism>
<dbReference type="Proteomes" id="UP001159179">
    <property type="component" value="Unassembled WGS sequence"/>
</dbReference>
<dbReference type="GeneID" id="79870137"/>
<dbReference type="EMBL" id="JAROYP010000033">
    <property type="protein sequence ID" value="MDH5164481.1"/>
    <property type="molecule type" value="Genomic_DNA"/>
</dbReference>
<dbReference type="AlphaFoldDB" id="A0AAW6T821"/>
<reference evidence="1" key="1">
    <citation type="submission" date="2023-03" db="EMBL/GenBank/DDBJ databases">
        <title>Bacterial isolates from washroom surfaces on a university campus.</title>
        <authorList>
            <person name="Holman D.B."/>
            <person name="Gzyl K.E."/>
            <person name="Taheri A.E."/>
        </authorList>
    </citation>
    <scope>NUCLEOTIDE SEQUENCE</scope>
    <source>
        <strain evidence="1">RD03</strain>
    </source>
</reference>
<protein>
    <submittedName>
        <fullName evidence="1">Helix-turn-helix domain-containing protein</fullName>
    </submittedName>
</protein>